<proteinExistence type="inferred from homology"/>
<sequence length="283" mass="32402">MLRLISKKLLATYSPISPCAQCGLVQKLRSLSLDDNLLKADIKGDYKFLDPDNHYQKFRQVWLENLDTTQEKKLGIISLHPEIFATKPRVDIIHQNITWQRLFRYINYACTKVTSEVRGGGRKPWPQKGMGRARHGSIRSVLWRKGGRAHGPRGPKPYFYMLPHHIRVWGLVSAFSTKLAQDDLHIVKNLDIPTDDPEYVTQLVKERNWGPSVLFIDVSDIMPLNLITATDSIKHINCMPGYGLNVHSILKHNTLVLTEDAASWVQGKLLYHLNQIKPPENIK</sequence>
<dbReference type="Proteomes" id="UP000479190">
    <property type="component" value="Unassembled WGS sequence"/>
</dbReference>
<dbReference type="NCBIfam" id="TIGR03953">
    <property type="entry name" value="rplD_bact"/>
    <property type="match status" value="1"/>
</dbReference>
<name>A0A6H5I1P9_9HYME</name>
<dbReference type="EMBL" id="CADCXV010000661">
    <property type="protein sequence ID" value="CAB0031951.1"/>
    <property type="molecule type" value="Genomic_DNA"/>
</dbReference>
<evidence type="ECO:0000313" key="9">
    <source>
        <dbReference type="Proteomes" id="UP000479190"/>
    </source>
</evidence>
<dbReference type="InterPro" id="IPR002136">
    <property type="entry name" value="Ribosomal_uL4"/>
</dbReference>
<dbReference type="GO" id="GO:0006412">
    <property type="term" value="P:translation"/>
    <property type="evidence" value="ECO:0007669"/>
    <property type="project" value="InterPro"/>
</dbReference>
<dbReference type="PANTHER" id="PTHR10746">
    <property type="entry name" value="50S RIBOSOMAL PROTEIN L4"/>
    <property type="match status" value="1"/>
</dbReference>
<dbReference type="InterPro" id="IPR013005">
    <property type="entry name" value="Ribosomal_uL4-like"/>
</dbReference>
<dbReference type="AlphaFoldDB" id="A0A6H5I1P9"/>
<dbReference type="InterPro" id="IPR023574">
    <property type="entry name" value="Ribosomal_uL4_dom_sf"/>
</dbReference>
<evidence type="ECO:0000313" key="8">
    <source>
        <dbReference type="EMBL" id="CAB0031951.1"/>
    </source>
</evidence>
<evidence type="ECO:0000256" key="7">
    <source>
        <dbReference type="ARBA" id="ARBA00082711"/>
    </source>
</evidence>
<gene>
    <name evidence="8" type="ORF">TBRA_LOCUS3905</name>
</gene>
<keyword evidence="3" id="KW-0689">Ribosomal protein</keyword>
<dbReference type="SUPFAM" id="SSF52166">
    <property type="entry name" value="Ribosomal protein L4"/>
    <property type="match status" value="1"/>
</dbReference>
<dbReference type="FunFam" id="3.40.1370.10:FF:000005">
    <property type="entry name" value="39S ribosomal protein L4, mitochondrial"/>
    <property type="match status" value="1"/>
</dbReference>
<evidence type="ECO:0000256" key="3">
    <source>
        <dbReference type="ARBA" id="ARBA00022980"/>
    </source>
</evidence>
<accession>A0A6H5I1P9</accession>
<comment type="subcellular location">
    <subcellularLocation>
        <location evidence="1">Mitochondrion</location>
    </subcellularLocation>
</comment>
<dbReference type="GO" id="GO:1990904">
    <property type="term" value="C:ribonucleoprotein complex"/>
    <property type="evidence" value="ECO:0007669"/>
    <property type="project" value="UniProtKB-KW"/>
</dbReference>
<dbReference type="GO" id="GO:0005743">
    <property type="term" value="C:mitochondrial inner membrane"/>
    <property type="evidence" value="ECO:0007669"/>
    <property type="project" value="UniProtKB-ARBA"/>
</dbReference>
<dbReference type="Gene3D" id="3.40.1370.10">
    <property type="match status" value="1"/>
</dbReference>
<dbReference type="OrthoDB" id="275876at2759"/>
<dbReference type="GO" id="GO:0003735">
    <property type="term" value="F:structural constituent of ribosome"/>
    <property type="evidence" value="ECO:0007669"/>
    <property type="project" value="InterPro"/>
</dbReference>
<keyword evidence="4" id="KW-0496">Mitochondrion</keyword>
<evidence type="ECO:0000256" key="5">
    <source>
        <dbReference type="ARBA" id="ARBA00023274"/>
    </source>
</evidence>
<evidence type="ECO:0000256" key="1">
    <source>
        <dbReference type="ARBA" id="ARBA00004173"/>
    </source>
</evidence>
<dbReference type="GO" id="GO:0005840">
    <property type="term" value="C:ribosome"/>
    <property type="evidence" value="ECO:0007669"/>
    <property type="project" value="UniProtKB-KW"/>
</dbReference>
<evidence type="ECO:0000256" key="2">
    <source>
        <dbReference type="ARBA" id="ARBA00010528"/>
    </source>
</evidence>
<evidence type="ECO:0000256" key="4">
    <source>
        <dbReference type="ARBA" id="ARBA00023128"/>
    </source>
</evidence>
<dbReference type="Pfam" id="PF00573">
    <property type="entry name" value="Ribosomal_L4"/>
    <property type="match status" value="1"/>
</dbReference>
<evidence type="ECO:0000256" key="6">
    <source>
        <dbReference type="ARBA" id="ARBA00040565"/>
    </source>
</evidence>
<protein>
    <recommendedName>
        <fullName evidence="6">Large ribosomal subunit protein uL4m</fullName>
    </recommendedName>
    <alternativeName>
        <fullName evidence="7">39S ribosomal protein L4, mitochondrial</fullName>
    </alternativeName>
</protein>
<reference evidence="8 9" key="1">
    <citation type="submission" date="2020-02" db="EMBL/GenBank/DDBJ databases">
        <authorList>
            <person name="Ferguson B K."/>
        </authorList>
    </citation>
    <scope>NUCLEOTIDE SEQUENCE [LARGE SCALE GENOMIC DNA]</scope>
</reference>
<comment type="similarity">
    <text evidence="2">Belongs to the universal ribosomal protein uL4 family.</text>
</comment>
<keyword evidence="5" id="KW-0687">Ribonucleoprotein</keyword>
<organism evidence="8 9">
    <name type="scientific">Trichogramma brassicae</name>
    <dbReference type="NCBI Taxonomy" id="86971"/>
    <lineage>
        <taxon>Eukaryota</taxon>
        <taxon>Metazoa</taxon>
        <taxon>Ecdysozoa</taxon>
        <taxon>Arthropoda</taxon>
        <taxon>Hexapoda</taxon>
        <taxon>Insecta</taxon>
        <taxon>Pterygota</taxon>
        <taxon>Neoptera</taxon>
        <taxon>Endopterygota</taxon>
        <taxon>Hymenoptera</taxon>
        <taxon>Apocrita</taxon>
        <taxon>Proctotrupomorpha</taxon>
        <taxon>Chalcidoidea</taxon>
        <taxon>Trichogrammatidae</taxon>
        <taxon>Trichogramma</taxon>
    </lineage>
</organism>
<dbReference type="PANTHER" id="PTHR10746:SF6">
    <property type="entry name" value="LARGE RIBOSOMAL SUBUNIT PROTEIN UL4M"/>
    <property type="match status" value="1"/>
</dbReference>
<keyword evidence="9" id="KW-1185">Reference proteome</keyword>